<dbReference type="PANTHER" id="PTHR10602">
    <property type="entry name" value="EUKARYOTIC TRANSLATION INITIATION FACTOR 2 SUBUNIT 1"/>
    <property type="match status" value="1"/>
</dbReference>
<accession>A0A4P9YU64</accession>
<dbReference type="Proteomes" id="UP000278143">
    <property type="component" value="Unassembled WGS sequence"/>
</dbReference>
<gene>
    <name evidence="2" type="ORF">SYNPS1DRAFT_18760</name>
</gene>
<name>A0A4P9YU64_9FUNG</name>
<dbReference type="EMBL" id="KZ991072">
    <property type="protein sequence ID" value="RKP23335.1"/>
    <property type="molecule type" value="Genomic_DNA"/>
</dbReference>
<evidence type="ECO:0000313" key="2">
    <source>
        <dbReference type="EMBL" id="RKP23335.1"/>
    </source>
</evidence>
<feature type="non-terminal residue" evidence="2">
    <location>
        <position position="1"/>
    </location>
</feature>
<organism evidence="2 3">
    <name type="scientific">Syncephalis pseudoplumigaleata</name>
    <dbReference type="NCBI Taxonomy" id="1712513"/>
    <lineage>
        <taxon>Eukaryota</taxon>
        <taxon>Fungi</taxon>
        <taxon>Fungi incertae sedis</taxon>
        <taxon>Zoopagomycota</taxon>
        <taxon>Zoopagomycotina</taxon>
        <taxon>Zoopagomycetes</taxon>
        <taxon>Zoopagales</taxon>
        <taxon>Piptocephalidaceae</taxon>
        <taxon>Syncephalis</taxon>
    </lineage>
</organism>
<dbReference type="SUPFAM" id="SSF110993">
    <property type="entry name" value="eIF-2-alpha, C-terminal domain"/>
    <property type="match status" value="1"/>
</dbReference>
<protein>
    <submittedName>
        <fullName evidence="2">Translation initiation factor 2, alpha subunit</fullName>
    </submittedName>
</protein>
<keyword evidence="1" id="KW-0648">Protein biosynthesis</keyword>
<evidence type="ECO:0000256" key="1">
    <source>
        <dbReference type="ARBA" id="ARBA00022917"/>
    </source>
</evidence>
<dbReference type="GO" id="GO:0003723">
    <property type="term" value="F:RNA binding"/>
    <property type="evidence" value="ECO:0007669"/>
    <property type="project" value="InterPro"/>
</dbReference>
<dbReference type="Gene3D" id="3.30.70.1130">
    <property type="entry name" value="EIF_2_alpha"/>
    <property type="match status" value="1"/>
</dbReference>
<dbReference type="InterPro" id="IPR011488">
    <property type="entry name" value="TIF_2_asu"/>
</dbReference>
<dbReference type="GO" id="GO:0033290">
    <property type="term" value="C:eukaryotic 48S preinitiation complex"/>
    <property type="evidence" value="ECO:0007669"/>
    <property type="project" value="TreeGrafter"/>
</dbReference>
<dbReference type="AlphaFoldDB" id="A0A4P9YU64"/>
<dbReference type="GO" id="GO:0005850">
    <property type="term" value="C:eukaryotic translation initiation factor 2 complex"/>
    <property type="evidence" value="ECO:0007669"/>
    <property type="project" value="TreeGrafter"/>
</dbReference>
<keyword evidence="3" id="KW-1185">Reference proteome</keyword>
<dbReference type="InterPro" id="IPR024055">
    <property type="entry name" value="TIF2_asu_C"/>
</dbReference>
<dbReference type="PANTHER" id="PTHR10602:SF0">
    <property type="entry name" value="EUKARYOTIC TRANSLATION INITIATION FACTOR 2 SUBUNIT 1"/>
    <property type="match status" value="1"/>
</dbReference>
<proteinExistence type="predicted"/>
<keyword evidence="2" id="KW-0396">Initiation factor</keyword>
<dbReference type="OrthoDB" id="1685042at2759"/>
<sequence length="79" mass="8482">PLYVMLTTSLDKKAGIELLEQAIVKVQESITAAKGSLSVKMKPKAVSETDDLELAELMARVERETAEVSGDEASSDDEA</sequence>
<evidence type="ECO:0000313" key="3">
    <source>
        <dbReference type="Proteomes" id="UP000278143"/>
    </source>
</evidence>
<reference evidence="3" key="1">
    <citation type="journal article" date="2018" name="Nat. Microbiol.">
        <title>Leveraging single-cell genomics to expand the fungal tree of life.</title>
        <authorList>
            <person name="Ahrendt S.R."/>
            <person name="Quandt C.A."/>
            <person name="Ciobanu D."/>
            <person name="Clum A."/>
            <person name="Salamov A."/>
            <person name="Andreopoulos B."/>
            <person name="Cheng J.F."/>
            <person name="Woyke T."/>
            <person name="Pelin A."/>
            <person name="Henrissat B."/>
            <person name="Reynolds N.K."/>
            <person name="Benny G.L."/>
            <person name="Smith M.E."/>
            <person name="James T.Y."/>
            <person name="Grigoriev I.V."/>
        </authorList>
    </citation>
    <scope>NUCLEOTIDE SEQUENCE [LARGE SCALE GENOMIC DNA]</scope>
    <source>
        <strain evidence="3">Benny S71-1</strain>
    </source>
</reference>
<dbReference type="GO" id="GO:0003743">
    <property type="term" value="F:translation initiation factor activity"/>
    <property type="evidence" value="ECO:0007669"/>
    <property type="project" value="UniProtKB-KW"/>
</dbReference>
<dbReference type="GO" id="GO:0043022">
    <property type="term" value="F:ribosome binding"/>
    <property type="evidence" value="ECO:0007669"/>
    <property type="project" value="TreeGrafter"/>
</dbReference>